<comment type="subcellular location">
    <subcellularLocation>
        <location evidence="9">Cytoplasm</location>
    </subcellularLocation>
</comment>
<comment type="subunit">
    <text evidence="9">Tetramer of two alpha and two beta subunits.</text>
</comment>
<keyword evidence="11" id="KW-1185">Reference proteome</keyword>
<dbReference type="GO" id="GO:0004820">
    <property type="term" value="F:glycine-tRNA ligase activity"/>
    <property type="evidence" value="ECO:0007669"/>
    <property type="project" value="UniProtKB-UniRule"/>
</dbReference>
<dbReference type="EC" id="6.1.1.14" evidence="9"/>
<dbReference type="HAMAP" id="MF_00254">
    <property type="entry name" value="Gly_tRNA_synth_alpha"/>
    <property type="match status" value="1"/>
</dbReference>
<sequence>MTDSSEHDVRVDSTNSAPTMQDALLALQRYWTERGCLVTQPFNTEVGAGTANPATMLRVLGPEPWRVGYVEPSVRPDDSRYGENPNRLQTHTQFQVILKPDPGNPQELYLGSLEALGVDIRAHDIRFVEDNWASPALGSWGLGWEVWLDGLEITQFTYFQQAGGLVLDPVSVEITYGLERILMALQGVAHFKDIAYADGISYGEIFGQAEYEMSRYYLDDADVEATKRMFDEYAAEAGRLLDARLPVPAYVQVLKCSHAFNVLDARGAISTTERAKAFGQMRTLTRRAAQLWAERRQELEHPLGVVAPLASASVPAPLPEVDAPATLLFEIGVEEMPHSDVTATATWVREVLAGKLAATRLGHGEISGYATPRRIIALVRDVQPAEPDAERTVRGPRVTAAYDADGNPTKAAQGFARGQGVDPADLVRVDVDGVEHVAVVRTDVGRGAMTVLSDVLAQVVTELRAEKNMRWRDPGLSFSRPVRYLLAMLGEAELPVAVSSLRSGTTTRVHRTAADPEVRVPSAEGYLEFLAGHGIVADAGQRRERIVADAAELAATVGGTVDTTAEAALVDEVTNLVEEPNTILGSFDERYLDLPEQILTTVMRKHQRYLPVRGADGLLPHFVAVANGDCDRDLVRAGNEAVLRARYEDAAFFWRADLKIAPEQHRLGLVKLTFEERLGSVADRADRIAAVAGTLAELAGLSTEDRTTVERAGALAKFDLASHMVVELSSLAGTMAREYAARAGETPEVARALAEMEQPRSASDTPPESTAGAVLALADRFDLLAGLFAIGATPTGSSDPFGLRRAAGGVVTILRATPAAAAITLTEGLAAAAARITAHGVELEEDALADAREFTIRRYEQQLLDAGHEHNLVQAVLPLADAPATADTTLAELEKRVGDEDFAALTAVLQRARRIVPVGTPAQYDAGDLVEPAELALHEVVTAVAARLAGRPRDLADFTTLAAPLVTPVNDFFDGVMVMAEDERLRAARLGLLATITALAEGVVDWKAL</sequence>
<dbReference type="SUPFAM" id="SSF109604">
    <property type="entry name" value="HD-domain/PDEase-like"/>
    <property type="match status" value="1"/>
</dbReference>
<dbReference type="PROSITE" id="PS50861">
    <property type="entry name" value="AA_TRNA_LIGASE_II_GLYAB"/>
    <property type="match status" value="2"/>
</dbReference>
<organism evidence="10 11">
    <name type="scientific">Actinokineospora spheciospongiae</name>
    <dbReference type="NCBI Taxonomy" id="909613"/>
    <lineage>
        <taxon>Bacteria</taxon>
        <taxon>Bacillati</taxon>
        <taxon>Actinomycetota</taxon>
        <taxon>Actinomycetes</taxon>
        <taxon>Pseudonocardiales</taxon>
        <taxon>Pseudonocardiaceae</taxon>
        <taxon>Actinokineospora</taxon>
    </lineage>
</organism>
<reference evidence="10 11" key="1">
    <citation type="journal article" date="2014" name="Genome Announc.">
        <title>Draft Genome Sequence of the Antitrypanosomally Active Sponge-Associated Bacterium Actinokineospora sp. Strain EG49.</title>
        <authorList>
            <person name="Harjes J."/>
            <person name="Ryu T."/>
            <person name="Abdelmohsen U.R."/>
            <person name="Moitinho-Silva L."/>
            <person name="Horn H."/>
            <person name="Ravasi T."/>
            <person name="Hentschel U."/>
        </authorList>
    </citation>
    <scope>NUCLEOTIDE SEQUENCE [LARGE SCALE GENOMIC DNA]</scope>
    <source>
        <strain evidence="10 11">EG49</strain>
    </source>
</reference>
<evidence type="ECO:0000256" key="9">
    <source>
        <dbReference type="HAMAP-Rule" id="MF_00255"/>
    </source>
</evidence>
<dbReference type="NCBIfam" id="TIGR00211">
    <property type="entry name" value="glyS"/>
    <property type="match status" value="1"/>
</dbReference>
<evidence type="ECO:0000256" key="3">
    <source>
        <dbReference type="ARBA" id="ARBA00022741"/>
    </source>
</evidence>
<dbReference type="SUPFAM" id="SSF55681">
    <property type="entry name" value="Class II aaRS and biotin synthetases"/>
    <property type="match status" value="1"/>
</dbReference>
<comment type="similarity">
    <text evidence="1 9">Belongs to the class-II aminoacyl-tRNA synthetase family.</text>
</comment>
<evidence type="ECO:0000256" key="8">
    <source>
        <dbReference type="HAMAP-Rule" id="MF_00254"/>
    </source>
</evidence>
<dbReference type="Proteomes" id="UP000019277">
    <property type="component" value="Unassembled WGS sequence"/>
</dbReference>
<dbReference type="NCBIfam" id="NF011499">
    <property type="entry name" value="PRK14908.1"/>
    <property type="match status" value="1"/>
</dbReference>
<name>W7J6F2_9PSEU</name>
<dbReference type="InterPro" id="IPR002310">
    <property type="entry name" value="Gly-tRNA_ligase_asu"/>
</dbReference>
<dbReference type="InterPro" id="IPR006194">
    <property type="entry name" value="Gly-tRNA-synth_heterodimer"/>
</dbReference>
<dbReference type="PATRIC" id="fig|909613.9.peg.196"/>
<dbReference type="eggNOG" id="COG0752">
    <property type="taxonomic scope" value="Bacteria"/>
</dbReference>
<dbReference type="NCBIfam" id="NF006827">
    <property type="entry name" value="PRK09348.1"/>
    <property type="match status" value="1"/>
</dbReference>
<accession>W7J6F2</accession>
<dbReference type="Gene3D" id="3.30.930.10">
    <property type="entry name" value="Bira Bifunctional Protein, Domain 2"/>
    <property type="match status" value="1"/>
</dbReference>
<dbReference type="FunFam" id="3.30.930.10:FF:000006">
    <property type="entry name" value="Glycine--tRNA ligase alpha subunit"/>
    <property type="match status" value="1"/>
</dbReference>
<keyword evidence="2 9" id="KW-0436">Ligase</keyword>
<gene>
    <name evidence="8" type="primary">glyQ</name>
    <name evidence="9" type="synonym">glyS</name>
    <name evidence="10" type="ORF">UO65_0188</name>
</gene>
<evidence type="ECO:0000313" key="11">
    <source>
        <dbReference type="Proteomes" id="UP000019277"/>
    </source>
</evidence>
<dbReference type="EMBL" id="AYXG01000004">
    <property type="protein sequence ID" value="EWC64581.1"/>
    <property type="molecule type" value="Genomic_DNA"/>
</dbReference>
<evidence type="ECO:0000313" key="10">
    <source>
        <dbReference type="EMBL" id="EWC64581.1"/>
    </source>
</evidence>
<evidence type="ECO:0000256" key="5">
    <source>
        <dbReference type="ARBA" id="ARBA00022917"/>
    </source>
</evidence>
<keyword evidence="5 9" id="KW-0648">Protein biosynthesis</keyword>
<dbReference type="GO" id="GO:0006426">
    <property type="term" value="P:glycyl-tRNA aminoacylation"/>
    <property type="evidence" value="ECO:0007669"/>
    <property type="project" value="UniProtKB-UniRule"/>
</dbReference>
<keyword evidence="3 9" id="KW-0547">Nucleotide-binding</keyword>
<protein>
    <recommendedName>
        <fullName evidence="8 9">Multifunctional fusion protein</fullName>
    </recommendedName>
    <domain>
        <recommendedName>
            <fullName evidence="9">Glycine--tRNA ligase beta subunit</fullName>
            <ecNumber evidence="9">6.1.1.14</ecNumber>
        </recommendedName>
        <alternativeName>
            <fullName evidence="9">Glycyl-tRNA synthetase beta subunit</fullName>
            <shortName evidence="9">GlyRS</shortName>
        </alternativeName>
    </domain>
    <domain>
        <recommendedName>
            <fullName evidence="8">Glycine--tRNA ligase alpha subunit</fullName>
        </recommendedName>
        <alternativeName>
            <fullName evidence="8">Glycyl-tRNA synthetase alpha subunit</fullName>
        </alternativeName>
    </domain>
</protein>
<keyword evidence="9" id="KW-0963">Cytoplasm</keyword>
<proteinExistence type="inferred from homology"/>
<comment type="caution">
    <text evidence="10">The sequence shown here is derived from an EMBL/GenBank/DDBJ whole genome shotgun (WGS) entry which is preliminary data.</text>
</comment>
<evidence type="ECO:0000256" key="2">
    <source>
        <dbReference type="ARBA" id="ARBA00022598"/>
    </source>
</evidence>
<keyword evidence="6 9" id="KW-0030">Aminoacyl-tRNA synthetase</keyword>
<evidence type="ECO:0000256" key="7">
    <source>
        <dbReference type="ARBA" id="ARBA00047937"/>
    </source>
</evidence>
<evidence type="ECO:0000256" key="1">
    <source>
        <dbReference type="ARBA" id="ARBA00008226"/>
    </source>
</evidence>
<dbReference type="InterPro" id="IPR015944">
    <property type="entry name" value="Gly-tRNA-synth_bsu"/>
</dbReference>
<dbReference type="PRINTS" id="PR01044">
    <property type="entry name" value="TRNASYNTHGA"/>
</dbReference>
<dbReference type="GO" id="GO:0005829">
    <property type="term" value="C:cytosol"/>
    <property type="evidence" value="ECO:0007669"/>
    <property type="project" value="TreeGrafter"/>
</dbReference>
<dbReference type="STRING" id="909613.UO65_0188"/>
<dbReference type="CDD" id="cd00733">
    <property type="entry name" value="GlyRS_alpha_core"/>
    <property type="match status" value="1"/>
</dbReference>
<dbReference type="AlphaFoldDB" id="W7J6F2"/>
<dbReference type="Pfam" id="PF02092">
    <property type="entry name" value="tRNA_synt_2f"/>
    <property type="match status" value="1"/>
</dbReference>
<dbReference type="eggNOG" id="COG0751">
    <property type="taxonomic scope" value="Bacteria"/>
</dbReference>
<dbReference type="InterPro" id="IPR045864">
    <property type="entry name" value="aa-tRNA-synth_II/BPL/LPL"/>
</dbReference>
<dbReference type="Pfam" id="PF02091">
    <property type="entry name" value="tRNA-synt_2e"/>
    <property type="match status" value="1"/>
</dbReference>
<dbReference type="PANTHER" id="PTHR30075">
    <property type="entry name" value="GLYCYL-TRNA SYNTHETASE"/>
    <property type="match status" value="1"/>
</dbReference>
<dbReference type="GO" id="GO:0005524">
    <property type="term" value="F:ATP binding"/>
    <property type="evidence" value="ECO:0007669"/>
    <property type="project" value="UniProtKB-UniRule"/>
</dbReference>
<comment type="catalytic activity">
    <reaction evidence="7 9">
        <text>tRNA(Gly) + glycine + ATP = glycyl-tRNA(Gly) + AMP + diphosphate</text>
        <dbReference type="Rhea" id="RHEA:16013"/>
        <dbReference type="Rhea" id="RHEA-COMP:9664"/>
        <dbReference type="Rhea" id="RHEA-COMP:9683"/>
        <dbReference type="ChEBI" id="CHEBI:30616"/>
        <dbReference type="ChEBI" id="CHEBI:33019"/>
        <dbReference type="ChEBI" id="CHEBI:57305"/>
        <dbReference type="ChEBI" id="CHEBI:78442"/>
        <dbReference type="ChEBI" id="CHEBI:78522"/>
        <dbReference type="ChEBI" id="CHEBI:456215"/>
        <dbReference type="EC" id="6.1.1.14"/>
    </reaction>
</comment>
<dbReference type="Gene3D" id="1.20.58.180">
    <property type="entry name" value="Class II aaRS and biotin synthetases, domain 2"/>
    <property type="match status" value="1"/>
</dbReference>
<evidence type="ECO:0000256" key="6">
    <source>
        <dbReference type="ARBA" id="ARBA00023146"/>
    </source>
</evidence>
<dbReference type="HAMAP" id="MF_00255">
    <property type="entry name" value="Gly_tRNA_synth_beta"/>
    <property type="match status" value="1"/>
</dbReference>
<evidence type="ECO:0000256" key="4">
    <source>
        <dbReference type="ARBA" id="ARBA00022840"/>
    </source>
</evidence>
<dbReference type="NCBIfam" id="TIGR00388">
    <property type="entry name" value="glyQ"/>
    <property type="match status" value="1"/>
</dbReference>
<dbReference type="RefSeq" id="WP_233427391.1">
    <property type="nucleotide sequence ID" value="NZ_AYXG01000004.1"/>
</dbReference>
<keyword evidence="4 9" id="KW-0067">ATP-binding</keyword>
<dbReference type="PANTHER" id="PTHR30075:SF2">
    <property type="entry name" value="GLYCINE--TRNA LIGASE, CHLOROPLASTIC_MITOCHONDRIAL 2"/>
    <property type="match status" value="1"/>
</dbReference>